<feature type="domain" description="DSBA-like thioredoxin" evidence="3">
    <location>
        <begin position="4"/>
        <end position="196"/>
    </location>
</feature>
<dbReference type="AlphaFoldDB" id="A0A369TC13"/>
<dbReference type="InterPro" id="IPR051924">
    <property type="entry name" value="GST_Kappa/NadH"/>
</dbReference>
<organism evidence="4 5">
    <name type="scientific">Ferruginivarius sediminum</name>
    <dbReference type="NCBI Taxonomy" id="2661937"/>
    <lineage>
        <taxon>Bacteria</taxon>
        <taxon>Pseudomonadati</taxon>
        <taxon>Pseudomonadota</taxon>
        <taxon>Alphaproteobacteria</taxon>
        <taxon>Rhodospirillales</taxon>
        <taxon>Rhodospirillaceae</taxon>
        <taxon>Ferruginivarius</taxon>
    </lineage>
</organism>
<reference evidence="4 5" key="1">
    <citation type="submission" date="2018-07" db="EMBL/GenBank/DDBJ databases">
        <title>Venubactetium sediminum gen. nov., sp. nov., isolated from a marine solar saltern.</title>
        <authorList>
            <person name="Wang S."/>
        </authorList>
    </citation>
    <scope>NUCLEOTIDE SEQUENCE [LARGE SCALE GENOMIC DNA]</scope>
    <source>
        <strain evidence="4 5">WD2A32</strain>
    </source>
</reference>
<comment type="caution">
    <text evidence="4">The sequence shown here is derived from an EMBL/GenBank/DDBJ whole genome shotgun (WGS) entry which is preliminary data.</text>
</comment>
<dbReference type="Proteomes" id="UP000253941">
    <property type="component" value="Unassembled WGS sequence"/>
</dbReference>
<keyword evidence="1 4" id="KW-0413">Isomerase</keyword>
<feature type="active site" description="Nucleophile" evidence="2">
    <location>
        <position position="13"/>
    </location>
</feature>
<dbReference type="CDD" id="cd03022">
    <property type="entry name" value="DsbA_HCCA_Iso"/>
    <property type="match status" value="1"/>
</dbReference>
<comment type="catalytic activity">
    <reaction evidence="1">
        <text>2-hydroxychromene-2-carboxylate = (3E)-4-(2-hydroxyphenyl)-2-oxobut-3-enoate</text>
        <dbReference type="Rhea" id="RHEA:27401"/>
        <dbReference type="ChEBI" id="CHEBI:59350"/>
        <dbReference type="ChEBI" id="CHEBI:59353"/>
        <dbReference type="EC" id="5.99.1.4"/>
    </reaction>
</comment>
<accession>A0A369TC13</accession>
<evidence type="ECO:0000313" key="5">
    <source>
        <dbReference type="Proteomes" id="UP000253941"/>
    </source>
</evidence>
<dbReference type="EC" id="5.99.1.4" evidence="1"/>
<dbReference type="GO" id="GO:0004602">
    <property type="term" value="F:glutathione peroxidase activity"/>
    <property type="evidence" value="ECO:0007669"/>
    <property type="project" value="TreeGrafter"/>
</dbReference>
<dbReference type="InterPro" id="IPR001853">
    <property type="entry name" value="DSBA-like_thioredoxin_dom"/>
</dbReference>
<dbReference type="GO" id="GO:0004364">
    <property type="term" value="F:glutathione transferase activity"/>
    <property type="evidence" value="ECO:0007669"/>
    <property type="project" value="TreeGrafter"/>
</dbReference>
<dbReference type="GO" id="GO:0006749">
    <property type="term" value="P:glutathione metabolic process"/>
    <property type="evidence" value="ECO:0007669"/>
    <property type="project" value="TreeGrafter"/>
</dbReference>
<dbReference type="InterPro" id="IPR014440">
    <property type="entry name" value="HCCAis_GSTk"/>
</dbReference>
<evidence type="ECO:0000256" key="2">
    <source>
        <dbReference type="PIRSR" id="PIRSR006386-1"/>
    </source>
</evidence>
<dbReference type="PANTHER" id="PTHR42943:SF13">
    <property type="entry name" value="GLUTATHIONE S-TRANSFERASE KAPPA-RELATED"/>
    <property type="match status" value="1"/>
</dbReference>
<dbReference type="SUPFAM" id="SSF52833">
    <property type="entry name" value="Thioredoxin-like"/>
    <property type="match status" value="1"/>
</dbReference>
<protein>
    <recommendedName>
        <fullName evidence="1">2-hydroxychromene-2-carboxylate isomerase</fullName>
        <ecNumber evidence="1">5.99.1.4</ecNumber>
    </recommendedName>
</protein>
<dbReference type="GO" id="GO:0018845">
    <property type="term" value="F:2-hydroxychromene-2-carboxylate isomerase activity"/>
    <property type="evidence" value="ECO:0007669"/>
    <property type="project" value="UniProtKB-UniRule"/>
</dbReference>
<dbReference type="RefSeq" id="WP_114581395.1">
    <property type="nucleotide sequence ID" value="NZ_QPMH01000004.1"/>
</dbReference>
<dbReference type="PANTHER" id="PTHR42943">
    <property type="entry name" value="GLUTATHIONE S-TRANSFERASE KAPPA"/>
    <property type="match status" value="1"/>
</dbReference>
<evidence type="ECO:0000313" key="4">
    <source>
        <dbReference type="EMBL" id="RDD62820.1"/>
    </source>
</evidence>
<name>A0A369TC13_9PROT</name>
<evidence type="ECO:0000256" key="1">
    <source>
        <dbReference type="PIRNR" id="PIRNR006386"/>
    </source>
</evidence>
<dbReference type="EMBL" id="QPMH01000004">
    <property type="protein sequence ID" value="RDD62820.1"/>
    <property type="molecule type" value="Genomic_DNA"/>
</dbReference>
<dbReference type="Gene3D" id="3.40.30.10">
    <property type="entry name" value="Glutaredoxin"/>
    <property type="match status" value="1"/>
</dbReference>
<sequence length="201" mass="22301">MSRTIDYYFFVISPFAYLGSQELERIVREHGVQVNVKPIEVKTVFGETGGVPPAKRPKVRQDYRFVELRRWHEARGLPLNLEPAHFPVLDALAAGAIIAAGRNGSDSLTLAHALLRACWAEERDISDAATVGAVADAVGLDGAALVEQARKEDTQAEFQRVTREAIDRGVFGSPWYVVDGEPFWGQDRLDFVERKLAGPVR</sequence>
<comment type="similarity">
    <text evidence="1">Belongs to the GST superfamily. NadH family.</text>
</comment>
<keyword evidence="5" id="KW-1185">Reference proteome</keyword>
<dbReference type="Pfam" id="PF01323">
    <property type="entry name" value="DSBA"/>
    <property type="match status" value="1"/>
</dbReference>
<dbReference type="InterPro" id="IPR036249">
    <property type="entry name" value="Thioredoxin-like_sf"/>
</dbReference>
<dbReference type="GO" id="GO:1901170">
    <property type="term" value="P:naphthalene catabolic process"/>
    <property type="evidence" value="ECO:0007669"/>
    <property type="project" value="InterPro"/>
</dbReference>
<gene>
    <name evidence="4" type="ORF">DRB17_06595</name>
</gene>
<dbReference type="InterPro" id="IPR044087">
    <property type="entry name" value="NahD-like"/>
</dbReference>
<proteinExistence type="inferred from homology"/>
<evidence type="ECO:0000259" key="3">
    <source>
        <dbReference type="Pfam" id="PF01323"/>
    </source>
</evidence>
<dbReference type="PIRSF" id="PIRSF006386">
    <property type="entry name" value="HCCAis_GSTk"/>
    <property type="match status" value="1"/>
</dbReference>